<reference evidence="12" key="1">
    <citation type="submission" date="2016-02" db="EMBL/GenBank/DDBJ databases">
        <title>Draft genome sequence of Microdochium bolleyi, a fungal endophyte of beachgrass.</title>
        <authorList>
            <consortium name="DOE Joint Genome Institute"/>
            <person name="David A.S."/>
            <person name="May G."/>
            <person name="Haridas S."/>
            <person name="Lim J."/>
            <person name="Wang M."/>
            <person name="Labutti K."/>
            <person name="Lipzen A."/>
            <person name="Barry K."/>
            <person name="Grigoriev I.V."/>
        </authorList>
    </citation>
    <scope>NUCLEOTIDE SEQUENCE [LARGE SCALE GENOMIC DNA]</scope>
    <source>
        <strain evidence="12">J235TASD1</strain>
    </source>
</reference>
<evidence type="ECO:0000313" key="11">
    <source>
        <dbReference type="EMBL" id="KXJ91668.1"/>
    </source>
</evidence>
<name>A0A136J344_9PEZI</name>
<evidence type="ECO:0000256" key="7">
    <source>
        <dbReference type="SAM" id="MobiDB-lite"/>
    </source>
</evidence>
<evidence type="ECO:0000256" key="4">
    <source>
        <dbReference type="ARBA" id="ARBA00022692"/>
    </source>
</evidence>
<evidence type="ECO:0000259" key="9">
    <source>
        <dbReference type="Pfam" id="PF07662"/>
    </source>
</evidence>
<evidence type="ECO:0000256" key="6">
    <source>
        <dbReference type="ARBA" id="ARBA00023136"/>
    </source>
</evidence>
<dbReference type="Pfam" id="PF07670">
    <property type="entry name" value="Gate"/>
    <property type="match status" value="1"/>
</dbReference>
<gene>
    <name evidence="11" type="ORF">Micbo1qcDRAFT_161662</name>
</gene>
<dbReference type="EMBL" id="KQ964249">
    <property type="protein sequence ID" value="KXJ91668.1"/>
    <property type="molecule type" value="Genomic_DNA"/>
</dbReference>
<dbReference type="PANTHER" id="PTHR10590">
    <property type="entry name" value="SODIUM/NUCLEOSIDE COTRANSPORTER"/>
    <property type="match status" value="1"/>
</dbReference>
<dbReference type="Pfam" id="PF01773">
    <property type="entry name" value="Nucleos_tra2_N"/>
    <property type="match status" value="1"/>
</dbReference>
<keyword evidence="3" id="KW-1003">Cell membrane</keyword>
<dbReference type="STRING" id="196109.A0A136J344"/>
<evidence type="ECO:0000256" key="5">
    <source>
        <dbReference type="ARBA" id="ARBA00022989"/>
    </source>
</evidence>
<proteinExistence type="inferred from homology"/>
<evidence type="ECO:0000256" key="2">
    <source>
        <dbReference type="ARBA" id="ARBA00009033"/>
    </source>
</evidence>
<keyword evidence="6" id="KW-0472">Membrane</keyword>
<dbReference type="GO" id="GO:0015293">
    <property type="term" value="F:symporter activity"/>
    <property type="evidence" value="ECO:0007669"/>
    <property type="project" value="TreeGrafter"/>
</dbReference>
<dbReference type="OrthoDB" id="6075923at2759"/>
<dbReference type="Proteomes" id="UP000070501">
    <property type="component" value="Unassembled WGS sequence"/>
</dbReference>
<evidence type="ECO:0000313" key="12">
    <source>
        <dbReference type="Proteomes" id="UP000070501"/>
    </source>
</evidence>
<comment type="similarity">
    <text evidence="2">Belongs to the concentrative nucleoside transporter (CNT) (TC 2.A.41) family.</text>
</comment>
<protein>
    <submittedName>
        <fullName evidence="11">CNT family concentrative nucleoside transporter</fullName>
    </submittedName>
</protein>
<feature type="domain" description="Concentrative nucleoside transporter N-terminal" evidence="8">
    <location>
        <begin position="235"/>
        <end position="305"/>
    </location>
</feature>
<dbReference type="GO" id="GO:0005886">
    <property type="term" value="C:plasma membrane"/>
    <property type="evidence" value="ECO:0007669"/>
    <property type="project" value="UniProtKB-SubCell"/>
</dbReference>
<keyword evidence="5" id="KW-1133">Transmembrane helix</keyword>
<feature type="domain" description="Nucleoside transporter/FeoB GTPase Gate" evidence="10">
    <location>
        <begin position="317"/>
        <end position="413"/>
    </location>
</feature>
<accession>A0A136J344</accession>
<dbReference type="PANTHER" id="PTHR10590:SF4">
    <property type="entry name" value="SOLUTE CARRIER FAMILY 28 MEMBER 3"/>
    <property type="match status" value="1"/>
</dbReference>
<dbReference type="AlphaFoldDB" id="A0A136J344"/>
<keyword evidence="12" id="KW-1185">Reference proteome</keyword>
<dbReference type="InParanoid" id="A0A136J344"/>
<feature type="region of interest" description="Disordered" evidence="7">
    <location>
        <begin position="1"/>
        <end position="34"/>
    </location>
</feature>
<dbReference type="InterPro" id="IPR011657">
    <property type="entry name" value="CNT_C_dom"/>
</dbReference>
<keyword evidence="4" id="KW-0812">Transmembrane</keyword>
<sequence length="652" mass="70707">MSDQKRASFDAPSPAGHNASPQVGVAANPDPALDIANEHTHEHVHHGGAAAKHENHAHDLVYSSGTTEKGHDLLDKPGSRNGYTQEKLVTDEESGRIAPSQEAEHAEPARKYTWSRFYRKFRPVIHFLIWALFTAWMGYGIAKYGNNPGLGWLKPMLFWLAITIRIVTLWIPIKYVMNPIKTIYRHTVYRGYEAIPSKLHKPLAAAGTVAVFLVGSMIPEESSENTRAARAQSLFGLVVMIAFMTGTSRSWRHIPWHTVIGGMLTQFIVAIFVLRTQAGFDIFNFVSEMARTLLGFANAGVIFLTAESVPKLPWFFTGVIPAIIFFVALVSLLYHVGLIQWFIGKFAVFFFWTLRVSGAEAVVASATPFIGQGESAMLIRPFVPHLTMAELHQVMTCGFATIAGSVLVAYIGMGLNAQALVSSCIMSIPASIAISKMRYPETEETLTSGRVVVPDDDEHKASNALHAFANGAWLGLKIAGMIVSTLLCIIAFVALVNGFLGWWASYWGMLDRKLTLQLILGYVFYPIAWLLGVPNQDLLLVGELIGTKIIINEFAAFASLTDVKLPYHLMLPRSQLIATYACCGFGNIGSLGTQIGVLSQLAPNRSGDVSKLAVSALIAGIIATLTSASVAGMLATDGIIQSTLGSAAAASS</sequence>
<evidence type="ECO:0000259" key="8">
    <source>
        <dbReference type="Pfam" id="PF01773"/>
    </source>
</evidence>
<comment type="subcellular location">
    <subcellularLocation>
        <location evidence="1">Cell membrane</location>
        <topology evidence="1">Multi-pass membrane protein</topology>
    </subcellularLocation>
</comment>
<dbReference type="GO" id="GO:0005337">
    <property type="term" value="F:nucleoside transmembrane transporter activity"/>
    <property type="evidence" value="ECO:0007669"/>
    <property type="project" value="InterPro"/>
</dbReference>
<evidence type="ECO:0000256" key="3">
    <source>
        <dbReference type="ARBA" id="ARBA00022475"/>
    </source>
</evidence>
<dbReference type="InterPro" id="IPR002668">
    <property type="entry name" value="CNT_N_dom"/>
</dbReference>
<feature type="domain" description="Concentrative nucleoside transporter C-terminal" evidence="9">
    <location>
        <begin position="420"/>
        <end position="632"/>
    </location>
</feature>
<evidence type="ECO:0000259" key="10">
    <source>
        <dbReference type="Pfam" id="PF07670"/>
    </source>
</evidence>
<dbReference type="InterPro" id="IPR011642">
    <property type="entry name" value="Gate_dom"/>
</dbReference>
<organism evidence="11 12">
    <name type="scientific">Microdochium bolleyi</name>
    <dbReference type="NCBI Taxonomy" id="196109"/>
    <lineage>
        <taxon>Eukaryota</taxon>
        <taxon>Fungi</taxon>
        <taxon>Dikarya</taxon>
        <taxon>Ascomycota</taxon>
        <taxon>Pezizomycotina</taxon>
        <taxon>Sordariomycetes</taxon>
        <taxon>Xylariomycetidae</taxon>
        <taxon>Xylariales</taxon>
        <taxon>Microdochiaceae</taxon>
        <taxon>Microdochium</taxon>
    </lineage>
</organism>
<dbReference type="Pfam" id="PF07662">
    <property type="entry name" value="Nucleos_tra2_C"/>
    <property type="match status" value="1"/>
</dbReference>
<dbReference type="InterPro" id="IPR008276">
    <property type="entry name" value="C_nuclsd_transpt"/>
</dbReference>
<evidence type="ECO:0000256" key="1">
    <source>
        <dbReference type="ARBA" id="ARBA00004651"/>
    </source>
</evidence>